<evidence type="ECO:0000313" key="9">
    <source>
        <dbReference type="Proteomes" id="UP000320876"/>
    </source>
</evidence>
<evidence type="ECO:0000256" key="4">
    <source>
        <dbReference type="ARBA" id="ARBA00022692"/>
    </source>
</evidence>
<dbReference type="Pfam" id="PF04226">
    <property type="entry name" value="Transgly_assoc"/>
    <property type="match status" value="1"/>
</dbReference>
<dbReference type="Proteomes" id="UP000320876">
    <property type="component" value="Unassembled WGS sequence"/>
</dbReference>
<organism evidence="8 9">
    <name type="scientific">Amycolatopsis cihanbeyliensis</name>
    <dbReference type="NCBI Taxonomy" id="1128664"/>
    <lineage>
        <taxon>Bacteria</taxon>
        <taxon>Bacillati</taxon>
        <taxon>Actinomycetota</taxon>
        <taxon>Actinomycetes</taxon>
        <taxon>Pseudonocardiales</taxon>
        <taxon>Pseudonocardiaceae</taxon>
        <taxon>Amycolatopsis</taxon>
    </lineage>
</organism>
<evidence type="ECO:0000256" key="2">
    <source>
        <dbReference type="ARBA" id="ARBA00011006"/>
    </source>
</evidence>
<comment type="similarity">
    <text evidence="2">Belongs to the UPF0410 family.</text>
</comment>
<feature type="transmembrane region" description="Helical" evidence="7">
    <location>
        <begin position="6"/>
        <end position="23"/>
    </location>
</feature>
<evidence type="ECO:0000313" key="8">
    <source>
        <dbReference type="EMBL" id="TQJ02756.1"/>
    </source>
</evidence>
<feature type="transmembrane region" description="Helical" evidence="7">
    <location>
        <begin position="62"/>
        <end position="82"/>
    </location>
</feature>
<evidence type="ECO:0000256" key="6">
    <source>
        <dbReference type="ARBA" id="ARBA00023136"/>
    </source>
</evidence>
<evidence type="ECO:0000256" key="1">
    <source>
        <dbReference type="ARBA" id="ARBA00004651"/>
    </source>
</evidence>
<keyword evidence="6 7" id="KW-0472">Membrane</keyword>
<evidence type="ECO:0000256" key="7">
    <source>
        <dbReference type="SAM" id="Phobius"/>
    </source>
</evidence>
<comment type="subcellular location">
    <subcellularLocation>
        <location evidence="1">Cell membrane</location>
        <topology evidence="1">Multi-pass membrane protein</topology>
    </subcellularLocation>
</comment>
<dbReference type="RefSeq" id="WP_141997989.1">
    <property type="nucleotide sequence ID" value="NZ_VFML01000001.1"/>
</dbReference>
<protein>
    <submittedName>
        <fullName evidence="8">Putative membrane protein YeaQ/YmgE (Transglycosylase-associated protein family)</fullName>
    </submittedName>
</protein>
<evidence type="ECO:0000256" key="3">
    <source>
        <dbReference type="ARBA" id="ARBA00022475"/>
    </source>
</evidence>
<evidence type="ECO:0000256" key="5">
    <source>
        <dbReference type="ARBA" id="ARBA00022989"/>
    </source>
</evidence>
<keyword evidence="9" id="KW-1185">Reference proteome</keyword>
<keyword evidence="5 7" id="KW-1133">Transmembrane helix</keyword>
<comment type="caution">
    <text evidence="8">The sequence shown here is derived from an EMBL/GenBank/DDBJ whole genome shotgun (WGS) entry which is preliminary data.</text>
</comment>
<dbReference type="PANTHER" id="PTHR33884:SF3">
    <property type="entry name" value="UPF0410 PROTEIN YMGE"/>
    <property type="match status" value="1"/>
</dbReference>
<dbReference type="InterPro" id="IPR007341">
    <property type="entry name" value="Transgly_assoc"/>
</dbReference>
<sequence>MGIIAWMVLGLVAGIVAKLALGAKAKHGVIVTILVGIAGALIGGWVASTLFGVDTTQGFFDLSTWVTATLGAVILLLIYHAITAGRGNSSLKTFLRAPRTRR</sequence>
<keyword evidence="4 7" id="KW-0812">Transmembrane</keyword>
<dbReference type="AlphaFoldDB" id="A0A542DI85"/>
<accession>A0A542DI85</accession>
<name>A0A542DI85_AMYCI</name>
<keyword evidence="3" id="KW-1003">Cell membrane</keyword>
<dbReference type="PANTHER" id="PTHR33884">
    <property type="entry name" value="UPF0410 PROTEIN YMGE"/>
    <property type="match status" value="1"/>
</dbReference>
<reference evidence="8 9" key="1">
    <citation type="submission" date="2019-06" db="EMBL/GenBank/DDBJ databases">
        <title>Sequencing the genomes of 1000 actinobacteria strains.</title>
        <authorList>
            <person name="Klenk H.-P."/>
        </authorList>
    </citation>
    <scope>NUCLEOTIDE SEQUENCE [LARGE SCALE GENOMIC DNA]</scope>
    <source>
        <strain evidence="8 9">DSM 45679</strain>
    </source>
</reference>
<proteinExistence type="inferred from homology"/>
<dbReference type="OrthoDB" id="9811343at2"/>
<dbReference type="GO" id="GO:0005886">
    <property type="term" value="C:plasma membrane"/>
    <property type="evidence" value="ECO:0007669"/>
    <property type="project" value="UniProtKB-SubCell"/>
</dbReference>
<dbReference type="EMBL" id="VFML01000001">
    <property type="protein sequence ID" value="TQJ02756.1"/>
    <property type="molecule type" value="Genomic_DNA"/>
</dbReference>
<gene>
    <name evidence="8" type="ORF">FB471_2501</name>
</gene>
<feature type="transmembrane region" description="Helical" evidence="7">
    <location>
        <begin position="30"/>
        <end position="50"/>
    </location>
</feature>